<dbReference type="Proteomes" id="UP000252797">
    <property type="component" value="Unassembled WGS sequence"/>
</dbReference>
<dbReference type="EMBL" id="LEPB01000006">
    <property type="protein sequence ID" value="RCA09793.1"/>
    <property type="molecule type" value="Genomic_DNA"/>
</dbReference>
<name>A0A367CE12_9ENTE</name>
<organism evidence="1 2">
    <name type="scientific">Enterococcus durans</name>
    <dbReference type="NCBI Taxonomy" id="53345"/>
    <lineage>
        <taxon>Bacteria</taxon>
        <taxon>Bacillati</taxon>
        <taxon>Bacillota</taxon>
        <taxon>Bacilli</taxon>
        <taxon>Lactobacillales</taxon>
        <taxon>Enterococcaceae</taxon>
        <taxon>Enterococcus</taxon>
    </lineage>
</organism>
<proteinExistence type="predicted"/>
<accession>A0A367CE12</accession>
<reference evidence="1 2" key="1">
    <citation type="submission" date="2015-06" db="EMBL/GenBank/DDBJ databases">
        <title>The Genome Sequence of Enterococcus durans 4EA1.</title>
        <authorList>
            <consortium name="The Broad Institute Genomics Platform"/>
            <consortium name="The Broad Institute Genome Sequencing Center for Infectious Disease"/>
            <person name="Earl A.M."/>
            <person name="Van Tyne D."/>
            <person name="Lebreton F."/>
            <person name="Saavedra J.T."/>
            <person name="Gilmore M.S."/>
            <person name="Manson Mcguire A."/>
            <person name="Clock S."/>
            <person name="Crupain M."/>
            <person name="Rangan U."/>
            <person name="Young S."/>
            <person name="Abouelleil A."/>
            <person name="Cao P."/>
            <person name="Chapman S.B."/>
            <person name="Griggs A."/>
            <person name="Priest M."/>
            <person name="Shea T."/>
            <person name="Wortman J."/>
            <person name="Nusbaum C."/>
            <person name="Birren B."/>
        </authorList>
    </citation>
    <scope>NUCLEOTIDE SEQUENCE [LARGE SCALE GENOMIC DNA]</scope>
    <source>
        <strain evidence="1 2">4EA1</strain>
    </source>
</reference>
<dbReference type="AlphaFoldDB" id="A0A367CE12"/>
<gene>
    <name evidence="1" type="ORF">EA71_02646</name>
</gene>
<sequence length="36" mass="4290">MILCNFMYLGPILFIIKEVSKFIGTTFNFHFIFESK</sequence>
<evidence type="ECO:0000313" key="1">
    <source>
        <dbReference type="EMBL" id="RCA09793.1"/>
    </source>
</evidence>
<evidence type="ECO:0000313" key="2">
    <source>
        <dbReference type="Proteomes" id="UP000252797"/>
    </source>
</evidence>
<protein>
    <submittedName>
        <fullName evidence="1">Uncharacterized protein</fullName>
    </submittedName>
</protein>
<comment type="caution">
    <text evidence="1">The sequence shown here is derived from an EMBL/GenBank/DDBJ whole genome shotgun (WGS) entry which is preliminary data.</text>
</comment>